<proteinExistence type="inferred from homology"/>
<feature type="coiled-coil region" evidence="5">
    <location>
        <begin position="922"/>
        <end position="949"/>
    </location>
</feature>
<evidence type="ECO:0000256" key="4">
    <source>
        <dbReference type="ARBA" id="ARBA00023163"/>
    </source>
</evidence>
<dbReference type="InterPro" id="IPR036365">
    <property type="entry name" value="PGBD-like_sf"/>
</dbReference>
<feature type="compositionally biased region" description="Polar residues" evidence="6">
    <location>
        <begin position="1697"/>
        <end position="1710"/>
    </location>
</feature>
<dbReference type="InterPro" id="IPR013324">
    <property type="entry name" value="RNA_pol_sigma_r3/r4-like"/>
</dbReference>
<gene>
    <name evidence="10" type="primary">sigE_6</name>
    <name evidence="10" type="ORF">Spa11_46410</name>
</gene>
<feature type="region of interest" description="Disordered" evidence="6">
    <location>
        <begin position="767"/>
        <end position="799"/>
    </location>
</feature>
<dbReference type="InterPro" id="IPR014284">
    <property type="entry name" value="RNA_pol_sigma-70_dom"/>
</dbReference>
<feature type="region of interest" description="Disordered" evidence="6">
    <location>
        <begin position="331"/>
        <end position="388"/>
    </location>
</feature>
<keyword evidence="5" id="KW-0175">Coiled coil</keyword>
<dbReference type="Pfam" id="PF04542">
    <property type="entry name" value="Sigma70_r2"/>
    <property type="match status" value="1"/>
</dbReference>
<dbReference type="Gene3D" id="1.10.10.10">
    <property type="entry name" value="Winged helix-like DNA-binding domain superfamily/Winged helix DNA-binding domain"/>
    <property type="match status" value="1"/>
</dbReference>
<evidence type="ECO:0000256" key="1">
    <source>
        <dbReference type="ARBA" id="ARBA00010641"/>
    </source>
</evidence>
<reference evidence="10 11" key="1">
    <citation type="submission" date="2019-02" db="EMBL/GenBank/DDBJ databases">
        <title>Deep-cultivation of Planctomycetes and their phenomic and genomic characterization uncovers novel biology.</title>
        <authorList>
            <person name="Wiegand S."/>
            <person name="Jogler M."/>
            <person name="Boedeker C."/>
            <person name="Pinto D."/>
            <person name="Vollmers J."/>
            <person name="Rivas-Marin E."/>
            <person name="Kohn T."/>
            <person name="Peeters S.H."/>
            <person name="Heuer A."/>
            <person name="Rast P."/>
            <person name="Oberbeckmann S."/>
            <person name="Bunk B."/>
            <person name="Jeske O."/>
            <person name="Meyerdierks A."/>
            <person name="Storesund J.E."/>
            <person name="Kallscheuer N."/>
            <person name="Luecker S."/>
            <person name="Lage O.M."/>
            <person name="Pohl T."/>
            <person name="Merkel B.J."/>
            <person name="Hornburger P."/>
            <person name="Mueller R.-W."/>
            <person name="Bruemmer F."/>
            <person name="Labrenz M."/>
            <person name="Spormann A.M."/>
            <person name="Op den Camp H."/>
            <person name="Overmann J."/>
            <person name="Amann R."/>
            <person name="Jetten M.S.M."/>
            <person name="Mascher T."/>
            <person name="Medema M.H."/>
            <person name="Devos D.P."/>
            <person name="Kaster A.-K."/>
            <person name="Ovreas L."/>
            <person name="Rohde M."/>
            <person name="Galperin M.Y."/>
            <person name="Jogler C."/>
        </authorList>
    </citation>
    <scope>NUCLEOTIDE SEQUENCE [LARGE SCALE GENOMIC DNA]</scope>
    <source>
        <strain evidence="10 11">Spa11</strain>
    </source>
</reference>
<dbReference type="InterPro" id="IPR036366">
    <property type="entry name" value="PGBDSf"/>
</dbReference>
<feature type="compositionally biased region" description="Basic and acidic residues" evidence="6">
    <location>
        <begin position="1433"/>
        <end position="1446"/>
    </location>
</feature>
<dbReference type="NCBIfam" id="TIGR02937">
    <property type="entry name" value="sigma70-ECF"/>
    <property type="match status" value="1"/>
</dbReference>
<dbReference type="InterPro" id="IPR013249">
    <property type="entry name" value="RNA_pol_sigma70_r4_t2"/>
</dbReference>
<dbReference type="Pfam" id="PF08281">
    <property type="entry name" value="Sigma70_r4_2"/>
    <property type="match status" value="1"/>
</dbReference>
<evidence type="ECO:0000256" key="6">
    <source>
        <dbReference type="SAM" id="MobiDB-lite"/>
    </source>
</evidence>
<dbReference type="Pfam" id="PF01471">
    <property type="entry name" value="PG_binding_1"/>
    <property type="match status" value="1"/>
</dbReference>
<feature type="compositionally biased region" description="Basic and acidic residues" evidence="6">
    <location>
        <begin position="1453"/>
        <end position="1464"/>
    </location>
</feature>
<dbReference type="KEGG" id="bmei:Spa11_46410"/>
<feature type="compositionally biased region" description="Polar residues" evidence="6">
    <location>
        <begin position="355"/>
        <end position="380"/>
    </location>
</feature>
<feature type="region of interest" description="Disordered" evidence="6">
    <location>
        <begin position="1027"/>
        <end position="1046"/>
    </location>
</feature>
<feature type="compositionally biased region" description="Low complexity" evidence="6">
    <location>
        <begin position="629"/>
        <end position="646"/>
    </location>
</feature>
<keyword evidence="11" id="KW-1185">Reference proteome</keyword>
<dbReference type="GO" id="GO:0006352">
    <property type="term" value="P:DNA-templated transcription initiation"/>
    <property type="evidence" value="ECO:0007669"/>
    <property type="project" value="InterPro"/>
</dbReference>
<feature type="region of interest" description="Disordered" evidence="6">
    <location>
        <begin position="626"/>
        <end position="649"/>
    </location>
</feature>
<evidence type="ECO:0000256" key="5">
    <source>
        <dbReference type="SAM" id="Coils"/>
    </source>
</evidence>
<dbReference type="RefSeq" id="WP_145116846.1">
    <property type="nucleotide sequence ID" value="NZ_CP036349.1"/>
</dbReference>
<evidence type="ECO:0000259" key="9">
    <source>
        <dbReference type="Pfam" id="PF08281"/>
    </source>
</evidence>
<dbReference type="Proteomes" id="UP000316426">
    <property type="component" value="Chromosome"/>
</dbReference>
<keyword evidence="4" id="KW-0804">Transcription</keyword>
<dbReference type="PANTHER" id="PTHR43133:SF51">
    <property type="entry name" value="RNA POLYMERASE SIGMA FACTOR"/>
    <property type="match status" value="1"/>
</dbReference>
<dbReference type="SUPFAM" id="SSF88659">
    <property type="entry name" value="Sigma3 and sigma4 domains of RNA polymerase sigma factors"/>
    <property type="match status" value="1"/>
</dbReference>
<feature type="compositionally biased region" description="Basic and acidic residues" evidence="6">
    <location>
        <begin position="1360"/>
        <end position="1371"/>
    </location>
</feature>
<dbReference type="Pfam" id="PF14559">
    <property type="entry name" value="TPR_19"/>
    <property type="match status" value="1"/>
</dbReference>
<feature type="region of interest" description="Disordered" evidence="6">
    <location>
        <begin position="496"/>
        <end position="523"/>
    </location>
</feature>
<feature type="domain" description="RNA polymerase sigma-70 region 2" evidence="8">
    <location>
        <begin position="59"/>
        <end position="124"/>
    </location>
</feature>
<dbReference type="InterPro" id="IPR011990">
    <property type="entry name" value="TPR-like_helical_dom_sf"/>
</dbReference>
<dbReference type="InterPro" id="IPR002477">
    <property type="entry name" value="Peptidoglycan-bd-like"/>
</dbReference>
<feature type="region of interest" description="Disordered" evidence="6">
    <location>
        <begin position="1190"/>
        <end position="1214"/>
    </location>
</feature>
<evidence type="ECO:0000259" key="7">
    <source>
        <dbReference type="Pfam" id="PF01471"/>
    </source>
</evidence>
<feature type="region of interest" description="Disordered" evidence="6">
    <location>
        <begin position="1527"/>
        <end position="1548"/>
    </location>
</feature>
<accession>A0A518KF41</accession>
<feature type="region of interest" description="Disordered" evidence="6">
    <location>
        <begin position="1"/>
        <end position="22"/>
    </location>
</feature>
<feature type="domain" description="RNA polymerase sigma factor 70 region 4 type 2" evidence="9">
    <location>
        <begin position="156"/>
        <end position="206"/>
    </location>
</feature>
<dbReference type="InterPro" id="IPR039425">
    <property type="entry name" value="RNA_pol_sigma-70-like"/>
</dbReference>
<dbReference type="SUPFAM" id="SSF88946">
    <property type="entry name" value="Sigma2 domain of RNA polymerase sigma factors"/>
    <property type="match status" value="1"/>
</dbReference>
<dbReference type="GO" id="GO:0016987">
    <property type="term" value="F:sigma factor activity"/>
    <property type="evidence" value="ECO:0007669"/>
    <property type="project" value="UniProtKB-KW"/>
</dbReference>
<dbReference type="CDD" id="cd06171">
    <property type="entry name" value="Sigma70_r4"/>
    <property type="match status" value="1"/>
</dbReference>
<evidence type="ECO:0000313" key="11">
    <source>
        <dbReference type="Proteomes" id="UP000316426"/>
    </source>
</evidence>
<keyword evidence="2" id="KW-0805">Transcription regulation</keyword>
<keyword evidence="3" id="KW-0731">Sigma factor</keyword>
<dbReference type="EMBL" id="CP036349">
    <property type="protein sequence ID" value="QDV76411.1"/>
    <property type="molecule type" value="Genomic_DNA"/>
</dbReference>
<evidence type="ECO:0000259" key="8">
    <source>
        <dbReference type="Pfam" id="PF04542"/>
    </source>
</evidence>
<dbReference type="SUPFAM" id="SSF48452">
    <property type="entry name" value="TPR-like"/>
    <property type="match status" value="1"/>
</dbReference>
<dbReference type="PANTHER" id="PTHR43133">
    <property type="entry name" value="RNA POLYMERASE ECF-TYPE SIGMA FACTO"/>
    <property type="match status" value="1"/>
</dbReference>
<feature type="region of interest" description="Disordered" evidence="6">
    <location>
        <begin position="1697"/>
        <end position="1717"/>
    </location>
</feature>
<comment type="similarity">
    <text evidence="1">Belongs to the sigma-70 factor family. ECF subfamily.</text>
</comment>
<feature type="domain" description="Peptidoglycan binding-like" evidence="7">
    <location>
        <begin position="827"/>
        <end position="882"/>
    </location>
</feature>
<name>A0A518KF41_9BACT</name>
<sequence length="1731" mass="188269">MSASPDLWPSSPGPSRLPAAAPPTLPQVRAVTGDGLVESDGELLRLFTRHGDPAAFDKLVERHAAMVWRVCRQTLRRQQDAEDAFQATFLLLVKSARQIGASESAAGWLFRVAYRTSLRARKRLASRREEALALDPTAPSEAEFPDLSGRQTIATLAEELMELPMRYQTPLVMRYLEGQSRRAIAEATDVTVATVQGRLARGKQLLRRRLIRRGVSLAVAMSAVSAKPRAAAAAAPTQVVLQTTSNAVAITTGGSLAASAVVLTLLEQGTRAMLFASISKPMAVAAACGLAALVLAAPPVESNATVSDGVVLTAALDGDEAEAPTATLQLTADEPTSDGEPEASAPGVAAANDPPQVTGTVQTTSESPAVTATLQQSDPSLDSPDLRFGDMALNGRKLTDAEQNELLRKQWAEAAKKDPPPVDGEPSFKELHTWHTYWENRYDALRQQAEEMRIHREEGEGTATEGDIRLVAADIFKARAEALRYERELKLRALKDGEPGASATGGDAAKDIDDSMQTGDPIEQQSHDLDESLRLFEESIGAANRILTVARSVDPAMAESLHAAAAKSIDKAKSHRSMATQLFTTLVGDAALKDQEALRAAERYSRSLEDTKQRMEVVVSAYNQRNKNTSAAAKPRATTKPTAASAPPDPLLEWKTMMVRQLMDPAGYGLSRDDAEWFRDELMPNRHDSLQATIKINPYADATEIWEAWVNRNPADKEREVRVITAMIRNREAGSTTGGAADAALEALRQQNEALRRELDALRQQSNQLTAPTPADSKSVRQSLEPVWRPQPSGSAPLDLGWDQLQPLDTNGRPGTYAAANQRYGHSVQQLQRKLNETLDPSPKLDIDGDYGPKTTAAVRKVQTKHGLKPTGFADEATLRAMGFLVPVKSSAATTTSSWSPQLPAAPLAPAAKSIPAKDEPKELSVEELMRLQKEINRQREALLELVRSEDRIDVLRAELDSKDYKSPEARSFAELAAAHAEIDSRLRQARLLEAQRVAAEAQAALENVKPPAPPANDGASRSILEQPEEPQAPPAPEPPKPEDRIESLRGEINGNLDEAEAALLKLVEIVRKGAEIEKSLRASGNSRLWSTARTPLSQAAKEYRGIIDSKTESAASLFKEFGEELVHLELSKGSAEQPDVVKTLTEFNAEIARLSLIDQYARGAYSSLQDAEDAKRRYSFDIETFDPKVLKPAAPEAPPAPEPPKTEASSSPEVAHSLQKGWRLFFARDERGAEEAFRQVLAADPGNLSAVNGLGFAVLNQGRPEEAKPFFEQIVAETPDAPGPLNGLARCLEAEGDIDAAVAIWERLVAAEPDRLIDPVYSLARVYEERGEHEKAKPLKARIAAEQPNAEEYRELLKEQAKKASADRAGAESQVEDASSAEGAASNQYGPDSTMKQGQWRVFHEPSELDPEGWCVIAELRDGDHLPVLLPGDERPRPHLKREGDPSNLKFRVVDPGHPDDGKMIPGGWAGEVVEVRGVRLNVSTLSIGPSPDIALVLIRGEQGRTTDELAESLPNHRVARRLLHEQSKPYDSPPPREAPAAKSIPAPWPEFPKAPPAVANPAVKEPIAARAPARVDYSDGKADGRKSLGGSGHLLRFELPEGALGVKAVRIHGSRYGTAEAPDEDFEIAFLSEDRSEILAVEHAPYGLFRRGPEAWTTVKFDKPVVDLPEKFWVAINFNPGRTKGVYFSYDTSTGGERSMTGTSQQQPDQHKPVDFDGDWMASIVLERE</sequence>
<dbReference type="InterPro" id="IPR013325">
    <property type="entry name" value="RNA_pol_sigma_r2"/>
</dbReference>
<dbReference type="Gene3D" id="1.10.1740.10">
    <property type="match status" value="1"/>
</dbReference>
<feature type="compositionally biased region" description="Polar residues" evidence="6">
    <location>
        <begin position="1386"/>
        <end position="1396"/>
    </location>
</feature>
<dbReference type="Gene3D" id="1.25.40.10">
    <property type="entry name" value="Tetratricopeptide repeat domain"/>
    <property type="match status" value="1"/>
</dbReference>
<dbReference type="InterPro" id="IPR007627">
    <property type="entry name" value="RNA_pol_sigma70_r2"/>
</dbReference>
<feature type="region of interest" description="Disordered" evidence="6">
    <location>
        <begin position="1360"/>
        <end position="1396"/>
    </location>
</feature>
<feature type="region of interest" description="Disordered" evidence="6">
    <location>
        <begin position="1429"/>
        <end position="1467"/>
    </location>
</feature>
<dbReference type="Gene3D" id="1.10.101.10">
    <property type="entry name" value="PGBD-like superfamily/PGBD"/>
    <property type="match status" value="1"/>
</dbReference>
<protein>
    <submittedName>
        <fullName evidence="10">ECF RNA polymerase sigma factor SigE</fullName>
    </submittedName>
</protein>
<evidence type="ECO:0000256" key="3">
    <source>
        <dbReference type="ARBA" id="ARBA00023082"/>
    </source>
</evidence>
<dbReference type="InterPro" id="IPR036388">
    <property type="entry name" value="WH-like_DNA-bd_sf"/>
</dbReference>
<evidence type="ECO:0000313" key="10">
    <source>
        <dbReference type="EMBL" id="QDV76411.1"/>
    </source>
</evidence>
<evidence type="ECO:0000256" key="2">
    <source>
        <dbReference type="ARBA" id="ARBA00023015"/>
    </source>
</evidence>
<dbReference type="GO" id="GO:0003677">
    <property type="term" value="F:DNA binding"/>
    <property type="evidence" value="ECO:0007669"/>
    <property type="project" value="InterPro"/>
</dbReference>
<organism evidence="10 11">
    <name type="scientific">Botrimarina mediterranea</name>
    <dbReference type="NCBI Taxonomy" id="2528022"/>
    <lineage>
        <taxon>Bacteria</taxon>
        <taxon>Pseudomonadati</taxon>
        <taxon>Planctomycetota</taxon>
        <taxon>Planctomycetia</taxon>
        <taxon>Pirellulales</taxon>
        <taxon>Lacipirellulaceae</taxon>
        <taxon>Botrimarina</taxon>
    </lineage>
</organism>
<dbReference type="SUPFAM" id="SSF47090">
    <property type="entry name" value="PGBD-like"/>
    <property type="match status" value="1"/>
</dbReference>